<name>A0ABY3YZV1_STRRM</name>
<dbReference type="InterPro" id="IPR029058">
    <property type="entry name" value="AB_hydrolase_fold"/>
</dbReference>
<dbReference type="SUPFAM" id="SSF53474">
    <property type="entry name" value="alpha/beta-Hydrolases"/>
    <property type="match status" value="1"/>
</dbReference>
<dbReference type="PRINTS" id="PR00412">
    <property type="entry name" value="EPOXHYDRLASE"/>
</dbReference>
<proteinExistence type="predicted"/>
<sequence>MTQQWRLDRTYRSTAGAVRWTTFGEDGAPPLVLLHGTPFSSYIWRDVARALAGRFQVYVWDMPGYGDSEMATGQDVSLAKQAEVLTELFAHWGLDAREPTVAAHDFGGYVALRAHLVHGLRYRRLALLDAVVLTGWGSPTYRLLGSHPEVFGRLPAGLHRALVTEYIGSGSHPGLHPVALERIVAPWCTEEGQAAFYRQIEQNGLDLTDDLEGRLGELTVPTLVGWGAEDSWLPVAWAHKLAAAVPGARLRLFEGAGHLVQEDAPAELAAVLAAFAGADASGPA</sequence>
<keyword evidence="2" id="KW-0378">Hydrolase</keyword>
<gene>
    <name evidence="2" type="ORF">SRIMR7_11820</name>
</gene>
<evidence type="ECO:0000259" key="1">
    <source>
        <dbReference type="Pfam" id="PF12697"/>
    </source>
</evidence>
<dbReference type="PRINTS" id="PR00111">
    <property type="entry name" value="ABHYDROLASE"/>
</dbReference>
<dbReference type="Proteomes" id="UP000829494">
    <property type="component" value="Chromosome"/>
</dbReference>
<feature type="domain" description="AB hydrolase-1" evidence="1">
    <location>
        <begin position="31"/>
        <end position="271"/>
    </location>
</feature>
<dbReference type="Pfam" id="PF12697">
    <property type="entry name" value="Abhydrolase_6"/>
    <property type="match status" value="1"/>
</dbReference>
<dbReference type="InterPro" id="IPR000639">
    <property type="entry name" value="Epox_hydrolase-like"/>
</dbReference>
<protein>
    <submittedName>
        <fullName evidence="2">Fluoroacetate dehalogenase</fullName>
        <ecNumber evidence="2">3.8.1.3</ecNumber>
    </submittedName>
</protein>
<organism evidence="2 3">
    <name type="scientific">Streptomyces rimosus subsp. rimosus</name>
    <dbReference type="NCBI Taxonomy" id="132474"/>
    <lineage>
        <taxon>Bacteria</taxon>
        <taxon>Bacillati</taxon>
        <taxon>Actinomycetota</taxon>
        <taxon>Actinomycetes</taxon>
        <taxon>Kitasatosporales</taxon>
        <taxon>Streptomycetaceae</taxon>
        <taxon>Streptomyces</taxon>
    </lineage>
</organism>
<dbReference type="EMBL" id="CP094298">
    <property type="protein sequence ID" value="UNZ02832.1"/>
    <property type="molecule type" value="Genomic_DNA"/>
</dbReference>
<evidence type="ECO:0000313" key="3">
    <source>
        <dbReference type="Proteomes" id="UP000829494"/>
    </source>
</evidence>
<dbReference type="PANTHER" id="PTHR43798:SF33">
    <property type="entry name" value="HYDROLASE, PUTATIVE (AFU_ORTHOLOGUE AFUA_2G14860)-RELATED"/>
    <property type="match status" value="1"/>
</dbReference>
<reference evidence="2 3" key="1">
    <citation type="submission" date="2022-03" db="EMBL/GenBank/DDBJ databases">
        <title>Complete genome of Streptomyces rimosus ssp. rimosus R7 (=ATCC 10970).</title>
        <authorList>
            <person name="Beganovic S."/>
            <person name="Ruckert C."/>
            <person name="Busche T."/>
            <person name="Kalinowski J."/>
            <person name="Wittmann C."/>
        </authorList>
    </citation>
    <scope>NUCLEOTIDE SEQUENCE [LARGE SCALE GENOMIC DNA]</scope>
    <source>
        <strain evidence="2 3">R7</strain>
    </source>
</reference>
<dbReference type="InterPro" id="IPR000073">
    <property type="entry name" value="AB_hydrolase_1"/>
</dbReference>
<accession>A0ABY3YZV1</accession>
<evidence type="ECO:0000313" key="2">
    <source>
        <dbReference type="EMBL" id="UNZ02832.1"/>
    </source>
</evidence>
<dbReference type="Gene3D" id="3.40.50.1820">
    <property type="entry name" value="alpha/beta hydrolase"/>
    <property type="match status" value="1"/>
</dbReference>
<dbReference type="RefSeq" id="WP_003987463.1">
    <property type="nucleotide sequence ID" value="NZ_CP043497.1"/>
</dbReference>
<dbReference type="InterPro" id="IPR050266">
    <property type="entry name" value="AB_hydrolase_sf"/>
</dbReference>
<dbReference type="EC" id="3.8.1.3" evidence="2"/>
<dbReference type="GO" id="GO:0018785">
    <property type="term" value="F:haloacetate dehalogenase activity"/>
    <property type="evidence" value="ECO:0007669"/>
    <property type="project" value="UniProtKB-EC"/>
</dbReference>
<dbReference type="GeneID" id="66858073"/>
<dbReference type="PANTHER" id="PTHR43798">
    <property type="entry name" value="MONOACYLGLYCEROL LIPASE"/>
    <property type="match status" value="1"/>
</dbReference>
<keyword evidence="3" id="KW-1185">Reference proteome</keyword>